<organism evidence="1 2">
    <name type="scientific">Blautia hydrogenotrophica (strain DSM 10507 / JCM 14656 / S5a33)</name>
    <name type="common">Ruminococcus hydrogenotrophicus</name>
    <dbReference type="NCBI Taxonomy" id="476272"/>
    <lineage>
        <taxon>Bacteria</taxon>
        <taxon>Bacillati</taxon>
        <taxon>Bacillota</taxon>
        <taxon>Clostridia</taxon>
        <taxon>Lachnospirales</taxon>
        <taxon>Lachnospiraceae</taxon>
        <taxon>Blautia</taxon>
    </lineage>
</organism>
<dbReference type="AlphaFoldDB" id="C0CIY4"/>
<evidence type="ECO:0000313" key="1">
    <source>
        <dbReference type="EMBL" id="EEG50272.1"/>
    </source>
</evidence>
<proteinExistence type="predicted"/>
<dbReference type="EMBL" id="ACBZ01000030">
    <property type="protein sequence ID" value="EEG50272.1"/>
    <property type="molecule type" value="Genomic_DNA"/>
</dbReference>
<keyword evidence="2" id="KW-1185">Reference proteome</keyword>
<accession>C0CIY4</accession>
<reference evidence="1 2" key="2">
    <citation type="submission" date="2009-02" db="EMBL/GenBank/DDBJ databases">
        <title>Draft genome sequence of Blautia hydrogenotrophica DSM 10507 (Ruminococcus hydrogenotrophicus DSM 10507).</title>
        <authorList>
            <person name="Sudarsanam P."/>
            <person name="Ley R."/>
            <person name="Guruge J."/>
            <person name="Turnbaugh P.J."/>
            <person name="Mahowald M."/>
            <person name="Liep D."/>
            <person name="Gordon J."/>
        </authorList>
    </citation>
    <scope>NUCLEOTIDE SEQUENCE [LARGE SCALE GENOMIC DNA]</scope>
    <source>
        <strain evidence="2">DSM 10507 / JCM 14656 / S5a33</strain>
    </source>
</reference>
<dbReference type="HOGENOM" id="CLU_2841070_0_0_9"/>
<name>C0CIY4_BLAHS</name>
<protein>
    <submittedName>
        <fullName evidence="1">Uncharacterized protein</fullName>
    </submittedName>
</protein>
<sequence>MYGVQSIPGMGLSAHIRKLCVYKQKDFYSGGYLMWKRKKQSLRGKVTGGVYKDETGIRTGRQKAE</sequence>
<dbReference type="PATRIC" id="fig|476272.21.peg.3806"/>
<reference evidence="1 2" key="1">
    <citation type="submission" date="2009-01" db="EMBL/GenBank/DDBJ databases">
        <authorList>
            <person name="Fulton L."/>
            <person name="Clifton S."/>
            <person name="Fulton B."/>
            <person name="Xu J."/>
            <person name="Minx P."/>
            <person name="Pepin K.H."/>
            <person name="Johnson M."/>
            <person name="Bhonagiri V."/>
            <person name="Nash W.E."/>
            <person name="Mardis E.R."/>
            <person name="Wilson R.K."/>
        </authorList>
    </citation>
    <scope>NUCLEOTIDE SEQUENCE [LARGE SCALE GENOMIC DNA]</scope>
    <source>
        <strain evidence="2">DSM 10507 / JCM 14656 / S5a33</strain>
    </source>
</reference>
<gene>
    <name evidence="1" type="ORF">RUMHYD_00801</name>
</gene>
<evidence type="ECO:0000313" key="2">
    <source>
        <dbReference type="Proteomes" id="UP000003100"/>
    </source>
</evidence>
<dbReference type="Proteomes" id="UP000003100">
    <property type="component" value="Unassembled WGS sequence"/>
</dbReference>
<comment type="caution">
    <text evidence="1">The sequence shown here is derived from an EMBL/GenBank/DDBJ whole genome shotgun (WGS) entry which is preliminary data.</text>
</comment>